<feature type="compositionally biased region" description="Basic residues" evidence="1">
    <location>
        <begin position="206"/>
        <end position="218"/>
    </location>
</feature>
<gene>
    <name evidence="2" type="ORF">CC84DRAFT_1256369</name>
</gene>
<feature type="region of interest" description="Disordered" evidence="1">
    <location>
        <begin position="202"/>
        <end position="291"/>
    </location>
</feature>
<feature type="compositionally biased region" description="Acidic residues" evidence="1">
    <location>
        <begin position="120"/>
        <end position="129"/>
    </location>
</feature>
<feature type="region of interest" description="Disordered" evidence="1">
    <location>
        <begin position="110"/>
        <end position="134"/>
    </location>
</feature>
<dbReference type="OrthoDB" id="10628381at2759"/>
<dbReference type="GeneID" id="28768102"/>
<feature type="compositionally biased region" description="Basic and acidic residues" evidence="1">
    <location>
        <begin position="28"/>
        <end position="42"/>
    </location>
</feature>
<feature type="compositionally biased region" description="Basic and acidic residues" evidence="1">
    <location>
        <begin position="229"/>
        <end position="246"/>
    </location>
</feature>
<evidence type="ECO:0000256" key="1">
    <source>
        <dbReference type="SAM" id="MobiDB-lite"/>
    </source>
</evidence>
<feature type="compositionally biased region" description="Basic and acidic residues" evidence="1">
    <location>
        <begin position="1"/>
        <end position="10"/>
    </location>
</feature>
<evidence type="ECO:0000313" key="3">
    <source>
        <dbReference type="Proteomes" id="UP000077069"/>
    </source>
</evidence>
<proteinExistence type="predicted"/>
<dbReference type="RefSeq" id="XP_018040913.1">
    <property type="nucleotide sequence ID" value="XM_018184616.1"/>
</dbReference>
<feature type="region of interest" description="Disordered" evidence="1">
    <location>
        <begin position="1"/>
        <end position="42"/>
    </location>
</feature>
<feature type="compositionally biased region" description="Acidic residues" evidence="1">
    <location>
        <begin position="270"/>
        <end position="291"/>
    </location>
</feature>
<dbReference type="InParanoid" id="A0A177CU59"/>
<organism evidence="2 3">
    <name type="scientific">Paraphaeosphaeria sporulosa</name>
    <dbReference type="NCBI Taxonomy" id="1460663"/>
    <lineage>
        <taxon>Eukaryota</taxon>
        <taxon>Fungi</taxon>
        <taxon>Dikarya</taxon>
        <taxon>Ascomycota</taxon>
        <taxon>Pezizomycotina</taxon>
        <taxon>Dothideomycetes</taxon>
        <taxon>Pleosporomycetidae</taxon>
        <taxon>Pleosporales</taxon>
        <taxon>Massarineae</taxon>
        <taxon>Didymosphaeriaceae</taxon>
        <taxon>Paraphaeosphaeria</taxon>
    </lineage>
</organism>
<dbReference type="Proteomes" id="UP000077069">
    <property type="component" value="Unassembled WGS sequence"/>
</dbReference>
<name>A0A177CU59_9PLEO</name>
<accession>A0A177CU59</accession>
<dbReference type="AlphaFoldDB" id="A0A177CU59"/>
<feature type="compositionally biased region" description="Basic residues" evidence="1">
    <location>
        <begin position="247"/>
        <end position="258"/>
    </location>
</feature>
<reference evidence="2 3" key="1">
    <citation type="submission" date="2016-05" db="EMBL/GenBank/DDBJ databases">
        <title>Comparative analysis of secretome profiles of manganese(II)-oxidizing ascomycete fungi.</title>
        <authorList>
            <consortium name="DOE Joint Genome Institute"/>
            <person name="Zeiner C.A."/>
            <person name="Purvine S.O."/>
            <person name="Zink E.M."/>
            <person name="Wu S."/>
            <person name="Pasa-Tolic L."/>
            <person name="Chaput D.L."/>
            <person name="Haridas S."/>
            <person name="Grigoriev I.V."/>
            <person name="Santelli C.M."/>
            <person name="Hansel C.M."/>
        </authorList>
    </citation>
    <scope>NUCLEOTIDE SEQUENCE [LARGE SCALE GENOMIC DNA]</scope>
    <source>
        <strain evidence="2 3">AP3s5-JAC2a</strain>
    </source>
</reference>
<dbReference type="EMBL" id="KV441549">
    <property type="protein sequence ID" value="OAG10548.1"/>
    <property type="molecule type" value="Genomic_DNA"/>
</dbReference>
<protein>
    <submittedName>
        <fullName evidence="2">Uncharacterized protein</fullName>
    </submittedName>
</protein>
<keyword evidence="3" id="KW-1185">Reference proteome</keyword>
<evidence type="ECO:0000313" key="2">
    <source>
        <dbReference type="EMBL" id="OAG10548.1"/>
    </source>
</evidence>
<sequence>MVSPSAEKRAAQPKPEPTTAESVTEKQAPNKDKKDPSESTDAYRKFVAANAVITKNKQLAKAPAKAEAEPKTRLEVLYAQHIRAPKRAKAPQVTRKPVLELPKKVGTKAEDLFKQQTDNVDAEDSDAFTDADAQAKEEASKLTACISKGDRDAQLLTIGIDNSAGGASKKRNYKKFEIDEDTDSAKLAKKVMASFVFVDLDFKPKPVPHPHPHAKKMKMAWGKAASPRMTKEKGDMKPEHSDERTEHRARKKPARKTVPRTALDYACGGEDGEECGGGEEAGNEQEPDGGS</sequence>